<name>A0AAV7M9A1_PLEWA</name>
<protein>
    <submittedName>
        <fullName evidence="2">Uncharacterized protein</fullName>
    </submittedName>
</protein>
<feature type="region of interest" description="Disordered" evidence="1">
    <location>
        <begin position="59"/>
        <end position="109"/>
    </location>
</feature>
<sequence>MCIAAGQWACSGLRSAPGLLTAHAAAPTHLPELRARAAAGCQSACGRIRGRKVLFSSPFSVAPRGGSGASDPGLPPAGPRRDPIPSSEAHSSPPHQNFAAGHAGAPSPL</sequence>
<dbReference type="AlphaFoldDB" id="A0AAV7M9A1"/>
<proteinExistence type="predicted"/>
<evidence type="ECO:0000256" key="1">
    <source>
        <dbReference type="SAM" id="MobiDB-lite"/>
    </source>
</evidence>
<evidence type="ECO:0000313" key="2">
    <source>
        <dbReference type="EMBL" id="KAJ1099908.1"/>
    </source>
</evidence>
<keyword evidence="3" id="KW-1185">Reference proteome</keyword>
<gene>
    <name evidence="2" type="ORF">NDU88_005001</name>
</gene>
<reference evidence="2" key="1">
    <citation type="journal article" date="2022" name="bioRxiv">
        <title>Sequencing and chromosome-scale assembly of the giantPleurodeles waltlgenome.</title>
        <authorList>
            <person name="Brown T."/>
            <person name="Elewa A."/>
            <person name="Iarovenko S."/>
            <person name="Subramanian E."/>
            <person name="Araus A.J."/>
            <person name="Petzold A."/>
            <person name="Susuki M."/>
            <person name="Suzuki K.-i.T."/>
            <person name="Hayashi T."/>
            <person name="Toyoda A."/>
            <person name="Oliveira C."/>
            <person name="Osipova E."/>
            <person name="Leigh N.D."/>
            <person name="Simon A."/>
            <person name="Yun M.H."/>
        </authorList>
    </citation>
    <scope>NUCLEOTIDE SEQUENCE</scope>
    <source>
        <strain evidence="2">20211129_DDA</strain>
        <tissue evidence="2">Liver</tissue>
    </source>
</reference>
<evidence type="ECO:0000313" key="3">
    <source>
        <dbReference type="Proteomes" id="UP001066276"/>
    </source>
</evidence>
<comment type="caution">
    <text evidence="2">The sequence shown here is derived from an EMBL/GenBank/DDBJ whole genome shotgun (WGS) entry which is preliminary data.</text>
</comment>
<dbReference type="Proteomes" id="UP001066276">
    <property type="component" value="Chromosome 10"/>
</dbReference>
<accession>A0AAV7M9A1</accession>
<dbReference type="EMBL" id="JANPWB010000014">
    <property type="protein sequence ID" value="KAJ1099908.1"/>
    <property type="molecule type" value="Genomic_DNA"/>
</dbReference>
<organism evidence="2 3">
    <name type="scientific">Pleurodeles waltl</name>
    <name type="common">Iberian ribbed newt</name>
    <dbReference type="NCBI Taxonomy" id="8319"/>
    <lineage>
        <taxon>Eukaryota</taxon>
        <taxon>Metazoa</taxon>
        <taxon>Chordata</taxon>
        <taxon>Craniata</taxon>
        <taxon>Vertebrata</taxon>
        <taxon>Euteleostomi</taxon>
        <taxon>Amphibia</taxon>
        <taxon>Batrachia</taxon>
        <taxon>Caudata</taxon>
        <taxon>Salamandroidea</taxon>
        <taxon>Salamandridae</taxon>
        <taxon>Pleurodelinae</taxon>
        <taxon>Pleurodeles</taxon>
    </lineage>
</organism>